<feature type="region of interest" description="Disordered" evidence="2">
    <location>
        <begin position="1166"/>
        <end position="1195"/>
    </location>
</feature>
<name>A0A9N8HXY7_9STRA</name>
<sequence length="1195" mass="134662">MEPLADRVPTLRTAEAAPMAPRRRASSSRKTRSALEWRSDLMGIYSTLFHKRSNGIEKTLRAHCQENENIVFPAQYKRIAAIWNELKLEQDLSSGVNPSNESFVSKINGRFPEKAATQNSSVANADSDDEEATSNVTTSRVRTNKNTTRTAQQWKDLLLDLFFFLSSAKTGNRKESVRSYCVKILHSEQSYRRVHEIWKALGLDKDLESDVSPSDGLIKAKLQERFGADEQSDKENNNNGRDLRPSSNSYFDRYEEDLLRECVAGFARAGFPLEKSNLKTVADNFLKADGIDTSGNGGISNDTNERIYKEGSMKAVSNVNPIDPQRAAQAEPHVLNAMYHQLDNWIAIAHEVNPTAWPEDRYANIPPSRIYNTDEQGPNPTALRNPVLIPKDMLDQRSRLFQNTREGDGKMQFHYSVANIVRADGVQCHPHESVEGAPAPYVLISDPSSVCELDNMDKASRDRLLANQTEDNTTFTLNPSVLEGWHDQYQLGKKDTLVNKFGFQIRTTPTGSMLKRTFYDFILHFVQQLPHDQGANGLGVVLFLDWHCSRECPQSLLTTFFEHNVLLFVLPSKTSIWAQPCDNGKNELTAKHIAITAHNMGLMIGTPLDYIDANKIFRGGLEMNCLEQNDELRRTGTNAVVSSFKKTGLYPIDYDNEGWQSAFQNFSKLNQLVRQQKQEAGEILPQIVWVSKAKTLDSREPLSAEDEEAIRSFLTADDFLVRGGANSDEDSENQHPLSMERMPLIILAMAIGDQMIGEYAHDVDRDVAAPPVANTFVESVALKLIEFVAVTHDNRVDTTCTLSSEAIARDKLRTKLSLLQFGHAITLRKKAETEVPLNLMKQTPQRFIVLDNERRSSRNMIPMSVNEILDTCFDAKDDQRYSLTVKDRVKCRRKARVARKKLNESMYGEAKEEANNRRLKRNVDVFTSNLALKRPRFANQLKAILEEEEGFDMTELYLEMEKVVLEPYSDSIAVTRGDTSKQIDVTVVGTDVSAVSHKMETTLMKTIVELKKTGDKSKRRKRRRKAGQSTHLGKSGVAVGILIQRQHKEEELKMTEKQEKSILDELDRLKSLLSKTNELVVSMPGNYWKYDKVKGKRREVLARLFGVYTSKAKADDLSSALKALHLSENSFQAKLNELKVSVASKERSVAPIIAKRREQEDFIASTADYADAPAEPTTATMGALDDEDDDSDIDG</sequence>
<protein>
    <recommendedName>
        <fullName evidence="3">DDE-1 domain-containing protein</fullName>
    </recommendedName>
</protein>
<gene>
    <name evidence="4" type="ORF">SEMRO_2665_G334120.1</name>
</gene>
<evidence type="ECO:0000313" key="5">
    <source>
        <dbReference type="Proteomes" id="UP001153069"/>
    </source>
</evidence>
<feature type="region of interest" description="Disordered" evidence="2">
    <location>
        <begin position="115"/>
        <end position="144"/>
    </location>
</feature>
<organism evidence="4 5">
    <name type="scientific">Seminavis robusta</name>
    <dbReference type="NCBI Taxonomy" id="568900"/>
    <lineage>
        <taxon>Eukaryota</taxon>
        <taxon>Sar</taxon>
        <taxon>Stramenopiles</taxon>
        <taxon>Ochrophyta</taxon>
        <taxon>Bacillariophyta</taxon>
        <taxon>Bacillariophyceae</taxon>
        <taxon>Bacillariophycidae</taxon>
        <taxon>Naviculales</taxon>
        <taxon>Naviculaceae</taxon>
        <taxon>Seminavis</taxon>
    </lineage>
</organism>
<feature type="region of interest" description="Disordered" evidence="2">
    <location>
        <begin position="1012"/>
        <end position="1032"/>
    </location>
</feature>
<dbReference type="AlphaFoldDB" id="A0A9N8HXY7"/>
<accession>A0A9N8HXY7</accession>
<dbReference type="EMBL" id="CAICTM010002663">
    <property type="protein sequence ID" value="CAB9529901.1"/>
    <property type="molecule type" value="Genomic_DNA"/>
</dbReference>
<comment type="caution">
    <text evidence="4">The sequence shown here is derived from an EMBL/GenBank/DDBJ whole genome shotgun (WGS) entry which is preliminary data.</text>
</comment>
<dbReference type="Proteomes" id="UP001153069">
    <property type="component" value="Unassembled WGS sequence"/>
</dbReference>
<keyword evidence="1" id="KW-0175">Coiled coil</keyword>
<reference evidence="4" key="1">
    <citation type="submission" date="2020-06" db="EMBL/GenBank/DDBJ databases">
        <authorList>
            <consortium name="Plant Systems Biology data submission"/>
        </authorList>
    </citation>
    <scope>NUCLEOTIDE SEQUENCE</scope>
    <source>
        <strain evidence="4">D6</strain>
    </source>
</reference>
<feature type="compositionally biased region" description="Basic residues" evidence="2">
    <location>
        <begin position="1017"/>
        <end position="1026"/>
    </location>
</feature>
<feature type="compositionally biased region" description="Polar residues" evidence="2">
    <location>
        <begin position="133"/>
        <end position="144"/>
    </location>
</feature>
<feature type="region of interest" description="Disordered" evidence="2">
    <location>
        <begin position="1"/>
        <end position="32"/>
    </location>
</feature>
<keyword evidence="5" id="KW-1185">Reference proteome</keyword>
<evidence type="ECO:0000313" key="4">
    <source>
        <dbReference type="EMBL" id="CAB9529901.1"/>
    </source>
</evidence>
<dbReference type="InterPro" id="IPR004875">
    <property type="entry name" value="DDE_SF_endonuclease_dom"/>
</dbReference>
<evidence type="ECO:0000256" key="1">
    <source>
        <dbReference type="SAM" id="Coils"/>
    </source>
</evidence>
<feature type="region of interest" description="Disordered" evidence="2">
    <location>
        <begin position="224"/>
        <end position="248"/>
    </location>
</feature>
<evidence type="ECO:0000259" key="3">
    <source>
        <dbReference type="Pfam" id="PF03184"/>
    </source>
</evidence>
<feature type="domain" description="DDE-1" evidence="3">
    <location>
        <begin position="485"/>
        <end position="584"/>
    </location>
</feature>
<feature type="compositionally biased region" description="Basic and acidic residues" evidence="2">
    <location>
        <begin position="224"/>
        <end position="244"/>
    </location>
</feature>
<feature type="compositionally biased region" description="Basic residues" evidence="2">
    <location>
        <begin position="21"/>
        <end position="32"/>
    </location>
</feature>
<dbReference type="Pfam" id="PF03184">
    <property type="entry name" value="DDE_1"/>
    <property type="match status" value="1"/>
</dbReference>
<feature type="coiled-coil region" evidence="1">
    <location>
        <begin position="1045"/>
        <end position="1072"/>
    </location>
</feature>
<proteinExistence type="predicted"/>
<dbReference type="GO" id="GO:0003676">
    <property type="term" value="F:nucleic acid binding"/>
    <property type="evidence" value="ECO:0007669"/>
    <property type="project" value="InterPro"/>
</dbReference>
<feature type="compositionally biased region" description="Acidic residues" evidence="2">
    <location>
        <begin position="1184"/>
        <end position="1195"/>
    </location>
</feature>
<evidence type="ECO:0000256" key="2">
    <source>
        <dbReference type="SAM" id="MobiDB-lite"/>
    </source>
</evidence>